<keyword evidence="3" id="KW-1185">Reference proteome</keyword>
<gene>
    <name evidence="2" type="ORF">ANE_LOCUS15321</name>
</gene>
<reference evidence="2" key="1">
    <citation type="submission" date="2019-07" db="EMBL/GenBank/DDBJ databases">
        <authorList>
            <person name="Dittberner H."/>
        </authorList>
    </citation>
    <scope>NUCLEOTIDE SEQUENCE [LARGE SCALE GENOMIC DNA]</scope>
</reference>
<evidence type="ECO:0000256" key="1">
    <source>
        <dbReference type="SAM" id="MobiDB-lite"/>
    </source>
</evidence>
<feature type="region of interest" description="Disordered" evidence="1">
    <location>
        <begin position="387"/>
        <end position="459"/>
    </location>
</feature>
<accession>A0A565BU22</accession>
<dbReference type="EMBL" id="CABITT030000005">
    <property type="protein sequence ID" value="VVB04877.1"/>
    <property type="molecule type" value="Genomic_DNA"/>
</dbReference>
<name>A0A565BU22_9BRAS</name>
<dbReference type="Proteomes" id="UP000489600">
    <property type="component" value="Unassembled WGS sequence"/>
</dbReference>
<evidence type="ECO:0000313" key="2">
    <source>
        <dbReference type="EMBL" id="VVB04877.1"/>
    </source>
</evidence>
<proteinExistence type="predicted"/>
<organism evidence="2 3">
    <name type="scientific">Arabis nemorensis</name>
    <dbReference type="NCBI Taxonomy" id="586526"/>
    <lineage>
        <taxon>Eukaryota</taxon>
        <taxon>Viridiplantae</taxon>
        <taxon>Streptophyta</taxon>
        <taxon>Embryophyta</taxon>
        <taxon>Tracheophyta</taxon>
        <taxon>Spermatophyta</taxon>
        <taxon>Magnoliopsida</taxon>
        <taxon>eudicotyledons</taxon>
        <taxon>Gunneridae</taxon>
        <taxon>Pentapetalae</taxon>
        <taxon>rosids</taxon>
        <taxon>malvids</taxon>
        <taxon>Brassicales</taxon>
        <taxon>Brassicaceae</taxon>
        <taxon>Arabideae</taxon>
        <taxon>Arabis</taxon>
    </lineage>
</organism>
<sequence length="459" mass="49859">MVRLVRLLRGDWVKTDYGRWKFRSDPTDLGVGAVMSETESYESLMGIVRRRYLLPTTPLALTYRLPDWIHEPFRNSGPPFDILSYSDVAMFMSIRFCFNDFAICVTFGSEAVATYQFQCRKAFNVGAITYLTENQDSSGLSDYYALITGRTIPAAQRALEEIFTEEEMLAIYRVHLEMLYSNPLPNPLVDTVHQYSSAGNEIIILDNDEDVYMGPGEVNGNIIEANADGPSENGELQYIVSRAEAMQGDGILLTLCNFNQEAYDFGDVSMNLLDTCIQTPEAQTYGGIDDAMLDCDSNMADPNVFDEIVGVTEMIHNEGISMPDGPPTTVEINNTVLLCSDDNESYSSTGSSSDICVMANFESEHDLALIEPTATQSPVIQVSVAEDITPPPPEVTTQDSGPSVLGSVPNSVPVSTNLFPSESAGPSLGLTLATGPSGPFGEEDNSGTSSEESDNAGGS</sequence>
<feature type="compositionally biased region" description="Polar residues" evidence="1">
    <location>
        <begin position="408"/>
        <end position="420"/>
    </location>
</feature>
<comment type="caution">
    <text evidence="2">The sequence shown here is derived from an EMBL/GenBank/DDBJ whole genome shotgun (WGS) entry which is preliminary data.</text>
</comment>
<dbReference type="OrthoDB" id="1031727at2759"/>
<evidence type="ECO:0000313" key="3">
    <source>
        <dbReference type="Proteomes" id="UP000489600"/>
    </source>
</evidence>
<protein>
    <submittedName>
        <fullName evidence="2">Uncharacterized protein</fullName>
    </submittedName>
</protein>
<dbReference type="AlphaFoldDB" id="A0A565BU22"/>